<proteinExistence type="predicted"/>
<keyword evidence="2" id="KW-1185">Reference proteome</keyword>
<dbReference type="Proteomes" id="UP000277204">
    <property type="component" value="Unassembled WGS sequence"/>
</dbReference>
<accession>A0A183M250</accession>
<dbReference type="EMBL" id="UZAI01005095">
    <property type="protein sequence ID" value="VDO89057.1"/>
    <property type="molecule type" value="Genomic_DNA"/>
</dbReference>
<organism evidence="1 2">
    <name type="scientific">Schistosoma margrebowiei</name>
    <dbReference type="NCBI Taxonomy" id="48269"/>
    <lineage>
        <taxon>Eukaryota</taxon>
        <taxon>Metazoa</taxon>
        <taxon>Spiralia</taxon>
        <taxon>Lophotrochozoa</taxon>
        <taxon>Platyhelminthes</taxon>
        <taxon>Trematoda</taxon>
        <taxon>Digenea</taxon>
        <taxon>Strigeidida</taxon>
        <taxon>Schistosomatoidea</taxon>
        <taxon>Schistosomatidae</taxon>
        <taxon>Schistosoma</taxon>
    </lineage>
</organism>
<evidence type="ECO:0000313" key="1">
    <source>
        <dbReference type="EMBL" id="VDO89057.1"/>
    </source>
</evidence>
<sequence>MPLLKTRATIYLGSWNARTMWGSGRAFQIAAEVRRYKLEVLGISETHWMKVGQQQLTSGELLLYSVDGGQVTDALQVFINNCLHKILNVCLSDTFSNNLLFERTNQVPAEEEIGKRRCNVDMTR</sequence>
<evidence type="ECO:0000313" key="2">
    <source>
        <dbReference type="Proteomes" id="UP000277204"/>
    </source>
</evidence>
<name>A0A183M250_9TREM</name>
<gene>
    <name evidence="1" type="ORF">SMRZ_LOCUS10125</name>
</gene>
<reference evidence="1 2" key="1">
    <citation type="submission" date="2018-11" db="EMBL/GenBank/DDBJ databases">
        <authorList>
            <consortium name="Pathogen Informatics"/>
        </authorList>
    </citation>
    <scope>NUCLEOTIDE SEQUENCE [LARGE SCALE GENOMIC DNA]</scope>
    <source>
        <strain evidence="1 2">Zambia</strain>
    </source>
</reference>
<protein>
    <submittedName>
        <fullName evidence="1">Uncharacterized protein</fullName>
    </submittedName>
</protein>
<dbReference type="AlphaFoldDB" id="A0A183M250"/>